<dbReference type="Pfam" id="PF00248">
    <property type="entry name" value="Aldo_ket_red"/>
    <property type="match status" value="1"/>
</dbReference>
<dbReference type="FunFam" id="3.20.20.100:FF:000004">
    <property type="entry name" value="Oxidoreductase, aldo/keto reductase"/>
    <property type="match status" value="1"/>
</dbReference>
<dbReference type="InterPro" id="IPR050523">
    <property type="entry name" value="AKR_Detox_Biosynth"/>
</dbReference>
<dbReference type="GO" id="GO:0005829">
    <property type="term" value="C:cytosol"/>
    <property type="evidence" value="ECO:0007669"/>
    <property type="project" value="TreeGrafter"/>
</dbReference>
<keyword evidence="1" id="KW-0560">Oxidoreductase</keyword>
<dbReference type="Gene3D" id="3.20.20.100">
    <property type="entry name" value="NADP-dependent oxidoreductase domain"/>
    <property type="match status" value="1"/>
</dbReference>
<dbReference type="InterPro" id="IPR036812">
    <property type="entry name" value="NAD(P)_OxRdtase_dom_sf"/>
</dbReference>
<gene>
    <name evidence="3" type="ORF">DVH29_03235</name>
</gene>
<dbReference type="PANTHER" id="PTHR43364">
    <property type="entry name" value="NADH-SPECIFIC METHYLGLYOXAL REDUCTASE-RELATED"/>
    <property type="match status" value="1"/>
</dbReference>
<organism evidence="3 4">
    <name type="scientific">Pelagibacterium lacus</name>
    <dbReference type="NCBI Taxonomy" id="2282655"/>
    <lineage>
        <taxon>Bacteria</taxon>
        <taxon>Pseudomonadati</taxon>
        <taxon>Pseudomonadota</taxon>
        <taxon>Alphaproteobacteria</taxon>
        <taxon>Hyphomicrobiales</taxon>
        <taxon>Devosiaceae</taxon>
        <taxon>Pelagibacterium</taxon>
    </lineage>
</organism>
<dbReference type="OrthoDB" id="8394608at2"/>
<dbReference type="AlphaFoldDB" id="A0A369W5X4"/>
<dbReference type="EMBL" id="QQNH01000003">
    <property type="protein sequence ID" value="RDE09958.1"/>
    <property type="molecule type" value="Genomic_DNA"/>
</dbReference>
<dbReference type="PRINTS" id="PR00069">
    <property type="entry name" value="ALDKETRDTASE"/>
</dbReference>
<evidence type="ECO:0000313" key="3">
    <source>
        <dbReference type="EMBL" id="RDE09958.1"/>
    </source>
</evidence>
<name>A0A369W5X4_9HYPH</name>
<evidence type="ECO:0000259" key="2">
    <source>
        <dbReference type="Pfam" id="PF00248"/>
    </source>
</evidence>
<reference evidence="4" key="1">
    <citation type="submission" date="2018-07" db="EMBL/GenBank/DDBJ databases">
        <authorList>
            <person name="Liu B.-T."/>
            <person name="Du Z."/>
        </authorList>
    </citation>
    <scope>NUCLEOTIDE SEQUENCE [LARGE SCALE GENOMIC DNA]</scope>
    <source>
        <strain evidence="4">XYN52</strain>
    </source>
</reference>
<accession>A0A369W5X4</accession>
<dbReference type="Proteomes" id="UP000253759">
    <property type="component" value="Unassembled WGS sequence"/>
</dbReference>
<sequence>MSTRPLGRTGIAIEPLVMGGNAFGWTLDEAASFAVLDAFLDHGFSMVDTADSYSLWVPGNKGGESETIIGAWLKARGNRDKVVLATKVGTRFDSDRRDLSAAYIEKACEDSLRRLGVDHIDLYQAHWPDPDTGHEETLRAFENLVSAGKVGHIGCSNYDADRLRAALEVSAKNNLPRYETLQNEFNLYTRTAYDAALQELVTDEGIGAITYYGLASGFLTGKYRSDADFAKSRRGGGMKRYLNPKGYRLLEAMDAVAAETGAALAEIALAWVAAQPGITAPIASATSVAQVESLARGARLVLAPEHLHRLTEAGNTE</sequence>
<dbReference type="CDD" id="cd19081">
    <property type="entry name" value="AKR_AKR9C1"/>
    <property type="match status" value="1"/>
</dbReference>
<evidence type="ECO:0000256" key="1">
    <source>
        <dbReference type="ARBA" id="ARBA00023002"/>
    </source>
</evidence>
<protein>
    <submittedName>
        <fullName evidence="3">Aldo/keto reductase</fullName>
    </submittedName>
</protein>
<feature type="domain" description="NADP-dependent oxidoreductase" evidence="2">
    <location>
        <begin position="15"/>
        <end position="313"/>
    </location>
</feature>
<keyword evidence="4" id="KW-1185">Reference proteome</keyword>
<dbReference type="GO" id="GO:0016491">
    <property type="term" value="F:oxidoreductase activity"/>
    <property type="evidence" value="ECO:0007669"/>
    <property type="project" value="UniProtKB-KW"/>
</dbReference>
<dbReference type="PANTHER" id="PTHR43364:SF6">
    <property type="entry name" value="OXIDOREDUCTASE-RELATED"/>
    <property type="match status" value="1"/>
</dbReference>
<proteinExistence type="predicted"/>
<comment type="caution">
    <text evidence="3">The sequence shown here is derived from an EMBL/GenBank/DDBJ whole genome shotgun (WGS) entry which is preliminary data.</text>
</comment>
<dbReference type="RefSeq" id="WP_114644725.1">
    <property type="nucleotide sequence ID" value="NZ_QQNH01000003.1"/>
</dbReference>
<dbReference type="InterPro" id="IPR020471">
    <property type="entry name" value="AKR"/>
</dbReference>
<dbReference type="InterPro" id="IPR023210">
    <property type="entry name" value="NADP_OxRdtase_dom"/>
</dbReference>
<evidence type="ECO:0000313" key="4">
    <source>
        <dbReference type="Proteomes" id="UP000253759"/>
    </source>
</evidence>
<dbReference type="SUPFAM" id="SSF51430">
    <property type="entry name" value="NAD(P)-linked oxidoreductase"/>
    <property type="match status" value="1"/>
</dbReference>